<accession>A0A445MEV9</accession>
<protein>
    <submittedName>
        <fullName evidence="1">Uncharacterized protein</fullName>
    </submittedName>
</protein>
<dbReference type="Proteomes" id="UP000290560">
    <property type="component" value="Unassembled WGS sequence"/>
</dbReference>
<dbReference type="AlphaFoldDB" id="A0A445MEV9"/>
<proteinExistence type="predicted"/>
<sequence length="129" mass="15032">MEEVTERGGDGMEPWRSSLTGTRQWRVEKRLLFLQTPIRKHLTAATRTIQTEDTASECNMKNKPKISILLQQISITGRDLTQYLKSNAEHQKVRLRLCCFRITRANLSLTRHRRSTNLEVRDEPDDVNP</sequence>
<gene>
    <name evidence="1" type="ORF">BHM03_00016511</name>
</gene>
<name>A0A445MEV9_ENSVE</name>
<evidence type="ECO:0000313" key="1">
    <source>
        <dbReference type="EMBL" id="RZR72753.1"/>
    </source>
</evidence>
<organism evidence="1">
    <name type="scientific">Ensete ventricosum</name>
    <name type="common">Abyssinian banana</name>
    <name type="synonym">Musa ensete</name>
    <dbReference type="NCBI Taxonomy" id="4639"/>
    <lineage>
        <taxon>Eukaryota</taxon>
        <taxon>Viridiplantae</taxon>
        <taxon>Streptophyta</taxon>
        <taxon>Embryophyta</taxon>
        <taxon>Tracheophyta</taxon>
        <taxon>Spermatophyta</taxon>
        <taxon>Magnoliopsida</taxon>
        <taxon>Liliopsida</taxon>
        <taxon>Zingiberales</taxon>
        <taxon>Musaceae</taxon>
        <taxon>Ensete</taxon>
    </lineage>
</organism>
<reference evidence="1" key="1">
    <citation type="journal article" date="2018" name="Data Brief">
        <title>Genome sequence data from 17 accessions of Ensete ventricosum, a staple food crop for millions in Ethiopia.</title>
        <authorList>
            <person name="Yemataw Z."/>
            <person name="Muzemil S."/>
            <person name="Ambachew D."/>
            <person name="Tripathi L."/>
            <person name="Tesfaye K."/>
            <person name="Chala A."/>
            <person name="Farbos A."/>
            <person name="O'Neill P."/>
            <person name="Moore K."/>
            <person name="Grant M."/>
            <person name="Studholme D.J."/>
        </authorList>
    </citation>
    <scope>NUCLEOTIDE SEQUENCE [LARGE SCALE GENOMIC DNA]</scope>
    <source>
        <tissue evidence="1">Leaf</tissue>
    </source>
</reference>
<dbReference type="EMBL" id="KV875749">
    <property type="protein sequence ID" value="RZR72753.1"/>
    <property type="molecule type" value="Genomic_DNA"/>
</dbReference>